<dbReference type="Gene3D" id="3.30.420.40">
    <property type="match status" value="4"/>
</dbReference>
<sequence length="277" mass="29282">MATLGLDIGASKIHFAVLKEDKKVAEGSYPNTPPSLEELVEILTKLKEELNSKEITISRIGVGVPGNPKNGTLAAARNFPQLVNFPLSEKIKTIFGITPAPLVNDAFAFTYAEAKIGAGKGFKKVVGVTLGSGLGSGLVVNGKLYDKSDWPAIRQAILNEKDGLDAEDLASQKFFKNQGQDAKETAAKTKEGDPTAQDLWIRFGRNLGDFLGEVAKILDPQVIVLGGGIANDFDLFAEATKQRVQELIDGKKDQDVVILPSNLGPGAGAIGAALLAG</sequence>
<gene>
    <name evidence="2" type="ORF">UY40_C0022G0016</name>
</gene>
<protein>
    <submittedName>
        <fullName evidence="2">ROK family protein</fullName>
    </submittedName>
</protein>
<dbReference type="PANTHER" id="PTHR18964:SF149">
    <property type="entry name" value="BIFUNCTIONAL UDP-N-ACETYLGLUCOSAMINE 2-EPIMERASE_N-ACETYLMANNOSAMINE KINASE"/>
    <property type="match status" value="1"/>
</dbReference>
<proteinExistence type="inferred from homology"/>
<evidence type="ECO:0000256" key="1">
    <source>
        <dbReference type="ARBA" id="ARBA00006479"/>
    </source>
</evidence>
<dbReference type="PANTHER" id="PTHR18964">
    <property type="entry name" value="ROK (REPRESSOR, ORF, KINASE) FAMILY"/>
    <property type="match status" value="1"/>
</dbReference>
<comment type="caution">
    <text evidence="2">The sequence shown here is derived from an EMBL/GenBank/DDBJ whole genome shotgun (WGS) entry which is preliminary data.</text>
</comment>
<dbReference type="Proteomes" id="UP000034119">
    <property type="component" value="Unassembled WGS sequence"/>
</dbReference>
<dbReference type="Pfam" id="PF00480">
    <property type="entry name" value="ROK"/>
    <property type="match status" value="2"/>
</dbReference>
<evidence type="ECO:0000313" key="2">
    <source>
        <dbReference type="EMBL" id="KKW05376.1"/>
    </source>
</evidence>
<dbReference type="STRING" id="1618342.UY40_C0022G0016"/>
<organism evidence="2 3">
    <name type="scientific">candidate division CPR1 bacterium GW2011_GWC1_49_13</name>
    <dbReference type="NCBI Taxonomy" id="1618342"/>
    <lineage>
        <taxon>Bacteria</taxon>
        <taxon>candidate division CPR1</taxon>
    </lineage>
</organism>
<evidence type="ECO:0000313" key="3">
    <source>
        <dbReference type="Proteomes" id="UP000034119"/>
    </source>
</evidence>
<name>A0A0G1VFY6_9BACT</name>
<dbReference type="EMBL" id="LCPW01000022">
    <property type="protein sequence ID" value="KKW05376.1"/>
    <property type="molecule type" value="Genomic_DNA"/>
</dbReference>
<dbReference type="AlphaFoldDB" id="A0A0G1VFY6"/>
<dbReference type="SUPFAM" id="SSF53067">
    <property type="entry name" value="Actin-like ATPase domain"/>
    <property type="match status" value="1"/>
</dbReference>
<reference evidence="2 3" key="1">
    <citation type="journal article" date="2015" name="Nature">
        <title>rRNA introns, odd ribosomes, and small enigmatic genomes across a large radiation of phyla.</title>
        <authorList>
            <person name="Brown C.T."/>
            <person name="Hug L.A."/>
            <person name="Thomas B.C."/>
            <person name="Sharon I."/>
            <person name="Castelle C.J."/>
            <person name="Singh A."/>
            <person name="Wilkins M.J."/>
            <person name="Williams K.H."/>
            <person name="Banfield J.F."/>
        </authorList>
    </citation>
    <scope>NUCLEOTIDE SEQUENCE [LARGE SCALE GENOMIC DNA]</scope>
</reference>
<dbReference type="InterPro" id="IPR000600">
    <property type="entry name" value="ROK"/>
</dbReference>
<accession>A0A0G1VFY6</accession>
<comment type="similarity">
    <text evidence="1">Belongs to the ROK (NagC/XylR) family.</text>
</comment>
<dbReference type="InterPro" id="IPR043129">
    <property type="entry name" value="ATPase_NBD"/>
</dbReference>
<dbReference type="PATRIC" id="fig|1618342.3.peg.584"/>